<dbReference type="Ensembl" id="ENSOMET00000030211.1">
    <property type="protein sequence ID" value="ENSOMEP00000020697.1"/>
    <property type="gene ID" value="ENSOMEG00000022592.1"/>
</dbReference>
<proteinExistence type="predicted"/>
<reference evidence="1" key="1">
    <citation type="submission" date="2025-08" db="UniProtKB">
        <authorList>
            <consortium name="Ensembl"/>
        </authorList>
    </citation>
    <scope>IDENTIFICATION</scope>
</reference>
<reference evidence="1" key="2">
    <citation type="submission" date="2025-09" db="UniProtKB">
        <authorList>
            <consortium name="Ensembl"/>
        </authorList>
    </citation>
    <scope>IDENTIFICATION</scope>
</reference>
<dbReference type="Proteomes" id="UP000261560">
    <property type="component" value="Unplaced"/>
</dbReference>
<keyword evidence="2" id="KW-1185">Reference proteome</keyword>
<accession>A0A3B3CS41</accession>
<dbReference type="InterPro" id="IPR052231">
    <property type="entry name" value="Rho_GEF_signaling-related"/>
</dbReference>
<organism evidence="1 2">
    <name type="scientific">Oryzias melastigma</name>
    <name type="common">Marine medaka</name>
    <dbReference type="NCBI Taxonomy" id="30732"/>
    <lineage>
        <taxon>Eukaryota</taxon>
        <taxon>Metazoa</taxon>
        <taxon>Chordata</taxon>
        <taxon>Craniata</taxon>
        <taxon>Vertebrata</taxon>
        <taxon>Euteleostomi</taxon>
        <taxon>Actinopterygii</taxon>
        <taxon>Neopterygii</taxon>
        <taxon>Teleostei</taxon>
        <taxon>Neoteleostei</taxon>
        <taxon>Acanthomorphata</taxon>
        <taxon>Ovalentaria</taxon>
        <taxon>Atherinomorphae</taxon>
        <taxon>Beloniformes</taxon>
        <taxon>Adrianichthyidae</taxon>
        <taxon>Oryziinae</taxon>
        <taxon>Oryzias</taxon>
    </lineage>
</organism>
<name>A0A3B3CS41_ORYME</name>
<protein>
    <recommendedName>
        <fullName evidence="3">Rho guanine nucleotide exchange factor (GEF) 40</fullName>
    </recommendedName>
</protein>
<dbReference type="AlphaFoldDB" id="A0A3B3CS41"/>
<evidence type="ECO:0000313" key="2">
    <source>
        <dbReference type="Proteomes" id="UP000261560"/>
    </source>
</evidence>
<dbReference type="PANTHER" id="PTHR45845">
    <property type="entry name" value="RHO GUANINE NUCLEOTIDE EXCHANGE FACTOR-RELATED"/>
    <property type="match status" value="1"/>
</dbReference>
<evidence type="ECO:0008006" key="3">
    <source>
        <dbReference type="Google" id="ProtNLM"/>
    </source>
</evidence>
<sequence length="406" mass="44849">MKPSLITSICSSQDSESLDRCIQTALADLYPPFQATSPTVLCQVLSVVESCYRGDGLRYLIHFLLPAKQLLQTVQQDACLAFGGLLFRHEGWPLCIHEKIVVQLCPLDPHLLQPGDFYLLVAPPAASPISRARGSQEVTVAALRSLFTMAWLDSVNRDREQRGGARLERCLLSAHGDVFRVPWEDLVYPQFISRGRINPRADEKTSVQNGDTNSCSQDVEVLPCRTSQPAASSEGEDSEGEYVELSELPLPRFSPQKGSLTQSISLQNRGRNSSQICAQTLRKTGCVDLEDQRCTHDVGIPHHVSLAFQLHLCLASSAFQVHQCFSFINVSALSVSHLHQSFSFISVPGSSVFQLHQCFSFISLSTSPGFQLNQSFSFISVSPSSVCQPHQFFNFISVSALVFQLQ</sequence>
<dbReference type="GeneTree" id="ENSGT00940000158845"/>
<dbReference type="PANTHER" id="PTHR45845:SF2">
    <property type="entry name" value="RIKEN CDNA D630003M21 GENE"/>
    <property type="match status" value="1"/>
</dbReference>
<evidence type="ECO:0000313" key="1">
    <source>
        <dbReference type="Ensembl" id="ENSOMEP00000020697.1"/>
    </source>
</evidence>